<name>A0A6P8H5F6_CLUHA</name>
<dbReference type="PANTHER" id="PTHR33589:SF3">
    <property type="entry name" value="ZYMOGEN GRANULE MEMBRANE PROTEIN 16-LIKE"/>
    <property type="match status" value="1"/>
</dbReference>
<evidence type="ECO:0000256" key="1">
    <source>
        <dbReference type="ARBA" id="ARBA00022729"/>
    </source>
</evidence>
<dbReference type="SMART" id="SM00915">
    <property type="entry name" value="Jacalin"/>
    <property type="match status" value="1"/>
</dbReference>
<dbReference type="Gene3D" id="2.100.10.30">
    <property type="entry name" value="Jacalin-like lectin domain"/>
    <property type="match status" value="1"/>
</dbReference>
<organism evidence="4 5">
    <name type="scientific">Clupea harengus</name>
    <name type="common">Atlantic herring</name>
    <dbReference type="NCBI Taxonomy" id="7950"/>
    <lineage>
        <taxon>Eukaryota</taxon>
        <taxon>Metazoa</taxon>
        <taxon>Chordata</taxon>
        <taxon>Craniata</taxon>
        <taxon>Vertebrata</taxon>
        <taxon>Euteleostomi</taxon>
        <taxon>Actinopterygii</taxon>
        <taxon>Neopterygii</taxon>
        <taxon>Teleostei</taxon>
        <taxon>Clupei</taxon>
        <taxon>Clupeiformes</taxon>
        <taxon>Clupeoidei</taxon>
        <taxon>Clupeidae</taxon>
        <taxon>Clupea</taxon>
    </lineage>
</organism>
<dbReference type="AlphaFoldDB" id="A0A6P8H5F6"/>
<keyword evidence="1" id="KW-0732">Signal</keyword>
<feature type="domain" description="Jacalin-type lectin" evidence="3">
    <location>
        <begin position="46"/>
        <end position="180"/>
    </location>
</feature>
<dbReference type="Pfam" id="PF01419">
    <property type="entry name" value="Jacalin"/>
    <property type="match status" value="1"/>
</dbReference>
<dbReference type="PROSITE" id="PS51752">
    <property type="entry name" value="JACALIN_LECTIN"/>
    <property type="match status" value="1"/>
</dbReference>
<dbReference type="Proteomes" id="UP000515152">
    <property type="component" value="Chromosome 19"/>
</dbReference>
<evidence type="ECO:0000313" key="5">
    <source>
        <dbReference type="RefSeq" id="XP_031442535.1"/>
    </source>
</evidence>
<evidence type="ECO:0000256" key="2">
    <source>
        <dbReference type="ARBA" id="ARBA00022734"/>
    </source>
</evidence>
<dbReference type="PANTHER" id="PTHR33589">
    <property type="entry name" value="OS11G0524900 PROTEIN"/>
    <property type="match status" value="1"/>
</dbReference>
<dbReference type="GO" id="GO:0030246">
    <property type="term" value="F:carbohydrate binding"/>
    <property type="evidence" value="ECO:0007669"/>
    <property type="project" value="UniProtKB-KW"/>
</dbReference>
<evidence type="ECO:0000313" key="4">
    <source>
        <dbReference type="Proteomes" id="UP000515152"/>
    </source>
</evidence>
<dbReference type="KEGG" id="char:116225085"/>
<protein>
    <submittedName>
        <fullName evidence="5">Zymogen granule membrane protein 16-like</fullName>
    </submittedName>
</protein>
<dbReference type="RefSeq" id="XP_031442535.1">
    <property type="nucleotide sequence ID" value="XM_031586675.1"/>
</dbReference>
<gene>
    <name evidence="5" type="primary">LOC116225085</name>
</gene>
<dbReference type="InterPro" id="IPR052321">
    <property type="entry name" value="PolyBind_ProtTraffic"/>
</dbReference>
<dbReference type="InterPro" id="IPR001229">
    <property type="entry name" value="Jacalin-like_lectin_dom"/>
</dbReference>
<dbReference type="OrthoDB" id="2415936at2759"/>
<accession>A0A6P8H5F6</accession>
<sequence length="190" mass="20920">MSTCVVKQLQMVKNAAARLTFNRRRMQVLLFLSVLLAAACAAPSYFSFSPAVGSGVGTSYTITGTGRITAVRTWENYNRQVRGIQLRYGFKWSPVGGNQGGRVNEIELFDDEFIVQISGKHVHWIYSLMIVTNRGRSLIAGQPVGLTFNMYPSHPMAELRFLSGGHQHGIISSIASHWAVLNMPTNGTAD</sequence>
<keyword evidence="2" id="KW-0430">Lectin</keyword>
<reference evidence="5" key="1">
    <citation type="submission" date="2025-08" db="UniProtKB">
        <authorList>
            <consortium name="RefSeq"/>
        </authorList>
    </citation>
    <scope>IDENTIFICATION</scope>
</reference>
<keyword evidence="4" id="KW-1185">Reference proteome</keyword>
<evidence type="ECO:0000259" key="3">
    <source>
        <dbReference type="PROSITE" id="PS51752"/>
    </source>
</evidence>
<dbReference type="SUPFAM" id="SSF51101">
    <property type="entry name" value="Mannose-binding lectins"/>
    <property type="match status" value="1"/>
</dbReference>
<proteinExistence type="predicted"/>
<dbReference type="InterPro" id="IPR036404">
    <property type="entry name" value="Jacalin-like_lectin_dom_sf"/>
</dbReference>
<dbReference type="GeneID" id="116225085"/>